<evidence type="ECO:0000313" key="1">
    <source>
        <dbReference type="EMBL" id="MBO8430714.1"/>
    </source>
</evidence>
<dbReference type="AlphaFoldDB" id="A0A9D9GZQ1"/>
<sequence>MGNGIEAVKNTTQNQQPSTLKRIAVTLSPVMAAGGIFAKALAEGKSISDAGKEVKNDFNSVHDANKKDFKNNVGKAADKIYEHPVLSFFGLGALSSGICLLDKAIN</sequence>
<organism evidence="1 2">
    <name type="scientific">Candidatus Scatousia excrementipullorum</name>
    <dbReference type="NCBI Taxonomy" id="2840936"/>
    <lineage>
        <taxon>Bacteria</taxon>
        <taxon>Candidatus Scatousia</taxon>
    </lineage>
</organism>
<comment type="caution">
    <text evidence="1">The sequence shown here is derived from an EMBL/GenBank/DDBJ whole genome shotgun (WGS) entry which is preliminary data.</text>
</comment>
<gene>
    <name evidence="1" type="ORF">IAC76_04940</name>
</gene>
<proteinExistence type="predicted"/>
<accession>A0A9D9GZQ1</accession>
<protein>
    <submittedName>
        <fullName evidence="1">Uncharacterized protein</fullName>
    </submittedName>
</protein>
<reference evidence="1" key="1">
    <citation type="submission" date="2020-10" db="EMBL/GenBank/DDBJ databases">
        <authorList>
            <person name="Gilroy R."/>
        </authorList>
    </citation>
    <scope>NUCLEOTIDE SEQUENCE</scope>
    <source>
        <strain evidence="1">10192</strain>
    </source>
</reference>
<dbReference type="EMBL" id="JADIND010000103">
    <property type="protein sequence ID" value="MBO8430714.1"/>
    <property type="molecule type" value="Genomic_DNA"/>
</dbReference>
<reference evidence="1" key="2">
    <citation type="journal article" date="2021" name="PeerJ">
        <title>Extensive microbial diversity within the chicken gut microbiome revealed by metagenomics and culture.</title>
        <authorList>
            <person name="Gilroy R."/>
            <person name="Ravi A."/>
            <person name="Getino M."/>
            <person name="Pursley I."/>
            <person name="Horton D.L."/>
            <person name="Alikhan N.F."/>
            <person name="Baker D."/>
            <person name="Gharbi K."/>
            <person name="Hall N."/>
            <person name="Watson M."/>
            <person name="Adriaenssens E.M."/>
            <person name="Foster-Nyarko E."/>
            <person name="Jarju S."/>
            <person name="Secka A."/>
            <person name="Antonio M."/>
            <person name="Oren A."/>
            <person name="Chaudhuri R.R."/>
            <person name="La Ragione R."/>
            <person name="Hildebrand F."/>
            <person name="Pallen M.J."/>
        </authorList>
    </citation>
    <scope>NUCLEOTIDE SEQUENCE</scope>
    <source>
        <strain evidence="1">10192</strain>
    </source>
</reference>
<name>A0A9D9GZQ1_9BACT</name>
<evidence type="ECO:0000313" key="2">
    <source>
        <dbReference type="Proteomes" id="UP000823632"/>
    </source>
</evidence>
<dbReference type="Proteomes" id="UP000823632">
    <property type="component" value="Unassembled WGS sequence"/>
</dbReference>